<evidence type="ECO:0000256" key="1">
    <source>
        <dbReference type="SAM" id="MobiDB-lite"/>
    </source>
</evidence>
<accession>A0A8R1WE93</accession>
<proteinExistence type="predicted"/>
<feature type="region of interest" description="Disordered" evidence="1">
    <location>
        <begin position="260"/>
        <end position="294"/>
    </location>
</feature>
<feature type="compositionally biased region" description="Basic and acidic residues" evidence="1">
    <location>
        <begin position="262"/>
        <end position="285"/>
    </location>
</feature>
<sequence>MTTVTEKEHVEDQRPAELFRVGVRVPPFWPEEPEIWFAQVEGQFAISGITSDTTKFNYVIGQLDHQFSKEVKDIIISPPATDKYEKLKLELIKRLSASHDKKVKQLLMHEELGERRPSQFLRHLQSLAGPTVPEEFVKTIWTSRLPRNIQTVIAAQPTSSLEVLADLADKIQDIATPTPQVAAAQAGPGSTMDAMAREIAELRKQLQNLSSQLNSQDRRSRSTQRRDRSRSMTRSVSNYRRFPECYYHFKFGSNARNCIKPCDFEPESRDSSPRRIPGKSRDPGKNSENSRGGQ</sequence>
<dbReference type="AlphaFoldDB" id="A0A8R1WE93"/>
<evidence type="ECO:0000313" key="4">
    <source>
        <dbReference type="Proteomes" id="UP000005204"/>
    </source>
</evidence>
<dbReference type="InterPro" id="IPR055469">
    <property type="entry name" value="DUF7041"/>
</dbReference>
<evidence type="ECO:0000313" key="3">
    <source>
        <dbReference type="EnsemblMetazoa" id="XP_004921763.2"/>
    </source>
</evidence>
<dbReference type="PANTHER" id="PTHR33327:SF3">
    <property type="entry name" value="RNA-DIRECTED DNA POLYMERASE"/>
    <property type="match status" value="1"/>
</dbReference>
<keyword evidence="4" id="KW-1185">Reference proteome</keyword>
<dbReference type="EnsemblMetazoa" id="XM_004921706.2">
    <property type="protein sequence ID" value="XP_004921763.2"/>
    <property type="gene ID" value="LOC101742184"/>
</dbReference>
<dbReference type="PANTHER" id="PTHR33327">
    <property type="entry name" value="ENDONUCLEASE"/>
    <property type="match status" value="1"/>
</dbReference>
<dbReference type="GeneID" id="101742184"/>
<dbReference type="Pfam" id="PF23055">
    <property type="entry name" value="DUF7041"/>
    <property type="match status" value="1"/>
</dbReference>
<name>A0A8R1WE93_BOMMO</name>
<feature type="region of interest" description="Disordered" evidence="1">
    <location>
        <begin position="209"/>
        <end position="235"/>
    </location>
</feature>
<dbReference type="Proteomes" id="UP000005204">
    <property type="component" value="Unassembled WGS sequence"/>
</dbReference>
<organism evidence="3 4">
    <name type="scientific">Bombyx mori</name>
    <name type="common">Silk moth</name>
    <dbReference type="NCBI Taxonomy" id="7091"/>
    <lineage>
        <taxon>Eukaryota</taxon>
        <taxon>Metazoa</taxon>
        <taxon>Ecdysozoa</taxon>
        <taxon>Arthropoda</taxon>
        <taxon>Hexapoda</taxon>
        <taxon>Insecta</taxon>
        <taxon>Pterygota</taxon>
        <taxon>Neoptera</taxon>
        <taxon>Endopterygota</taxon>
        <taxon>Lepidoptera</taxon>
        <taxon>Glossata</taxon>
        <taxon>Ditrysia</taxon>
        <taxon>Bombycoidea</taxon>
        <taxon>Bombycidae</taxon>
        <taxon>Bombycinae</taxon>
        <taxon>Bombyx</taxon>
    </lineage>
</organism>
<feature type="domain" description="DUF7041" evidence="2">
    <location>
        <begin position="25"/>
        <end position="107"/>
    </location>
</feature>
<feature type="compositionally biased region" description="Basic and acidic residues" evidence="1">
    <location>
        <begin position="216"/>
        <end position="230"/>
    </location>
</feature>
<reference evidence="4" key="1">
    <citation type="journal article" date="2008" name="Insect Biochem. Mol. Biol.">
        <title>The genome of a lepidopteran model insect, the silkworm Bombyx mori.</title>
        <authorList>
            <consortium name="International Silkworm Genome Consortium"/>
        </authorList>
    </citation>
    <scope>NUCLEOTIDE SEQUENCE [LARGE SCALE GENOMIC DNA]</scope>
    <source>
        <strain evidence="4">p50T</strain>
    </source>
</reference>
<reference evidence="3" key="2">
    <citation type="submission" date="2022-06" db="UniProtKB">
        <authorList>
            <consortium name="EnsemblMetazoa"/>
        </authorList>
    </citation>
    <scope>IDENTIFICATION</scope>
    <source>
        <strain evidence="3">p50T (Dazao)</strain>
    </source>
</reference>
<evidence type="ECO:0000259" key="2">
    <source>
        <dbReference type="Pfam" id="PF23055"/>
    </source>
</evidence>
<dbReference type="RefSeq" id="XP_004921763.2">
    <property type="nucleotide sequence ID" value="XM_004921706.2"/>
</dbReference>
<protein>
    <recommendedName>
        <fullName evidence="2">DUF7041 domain-containing protein</fullName>
    </recommendedName>
</protein>
<dbReference type="KEGG" id="bmor:101742184"/>